<evidence type="ECO:0008006" key="3">
    <source>
        <dbReference type="Google" id="ProtNLM"/>
    </source>
</evidence>
<reference evidence="1 2" key="1">
    <citation type="journal article" date="2010" name="BMC Genomics">
        <title>Sequencing, annotation, and comparative genome analysis of the gerbil-adapted Helicobacter pylori strain B8.</title>
        <authorList>
            <person name="Farnbacher M."/>
            <person name="Jahns T."/>
            <person name="Willrodt D."/>
            <person name="Daniel R."/>
            <person name="Haas R."/>
            <person name="Goesmann A."/>
            <person name="Kurtz S."/>
            <person name="Rieder G."/>
        </authorList>
    </citation>
    <scope>NUCLEOTIDE SEQUENCE [LARGE SCALE GENOMIC DNA]</scope>
    <source>
        <strain evidence="1 2">B8</strain>
    </source>
</reference>
<organism evidence="1 2">
    <name type="scientific">Helicobacter pylori (strain B8)</name>
    <dbReference type="NCBI Taxonomy" id="693745"/>
    <lineage>
        <taxon>Bacteria</taxon>
        <taxon>Pseudomonadati</taxon>
        <taxon>Campylobacterota</taxon>
        <taxon>Epsilonproteobacteria</taxon>
        <taxon>Campylobacterales</taxon>
        <taxon>Helicobacteraceae</taxon>
        <taxon>Helicobacter</taxon>
    </lineage>
</organism>
<dbReference type="AlphaFoldDB" id="D7FD83"/>
<dbReference type="Proteomes" id="UP000007091">
    <property type="component" value="Chromosome"/>
</dbReference>
<name>D7FD83_HELP3</name>
<sequence>MADDDKEESKRENLAQLNEVISLFKESIDKVFDRVSAFTFEKYKEENDDERTMIEENYKEERYTERVNQGGVWGSFKRKFLSWADDDAGYDEEKDYENLLNNEKLQKKLREWRRSKRQ</sequence>
<proteinExistence type="predicted"/>
<dbReference type="EMBL" id="FN598874">
    <property type="protein sequence ID" value="CBI66140.1"/>
    <property type="molecule type" value="Genomic_DNA"/>
</dbReference>
<evidence type="ECO:0000313" key="2">
    <source>
        <dbReference type="Proteomes" id="UP000007091"/>
    </source>
</evidence>
<gene>
    <name evidence="1" type="primary">acpP1</name>
    <name evidence="1" type="ordered locus">HPB8_583</name>
</gene>
<accession>D7FD83</accession>
<dbReference type="KEGG" id="hpl:HPB8_583"/>
<dbReference type="HOGENOM" id="CLU_2069870_0_0_7"/>
<evidence type="ECO:0000313" key="1">
    <source>
        <dbReference type="EMBL" id="CBI66140.1"/>
    </source>
</evidence>
<protein>
    <recommendedName>
        <fullName evidence="3">ATPase</fullName>
    </recommendedName>
</protein>